<keyword evidence="7" id="KW-0378">Hydrolase</keyword>
<comment type="caution">
    <text evidence="17">The sequence shown here is derived from an EMBL/GenBank/DDBJ whole genome shotgun (WGS) entry which is preliminary data.</text>
</comment>
<evidence type="ECO:0000256" key="11">
    <source>
        <dbReference type="ARBA" id="ARBA00023128"/>
    </source>
</evidence>
<evidence type="ECO:0000259" key="15">
    <source>
        <dbReference type="Pfam" id="PF03372"/>
    </source>
</evidence>
<feature type="domain" description="2',5'-phosphodiesterase 12-like N-terminal" evidence="16">
    <location>
        <begin position="159"/>
        <end position="251"/>
    </location>
</feature>
<dbReference type="PANTHER" id="PTHR12121">
    <property type="entry name" value="CARBON CATABOLITE REPRESSOR PROTEIN 4"/>
    <property type="match status" value="1"/>
</dbReference>
<evidence type="ECO:0000256" key="8">
    <source>
        <dbReference type="ARBA" id="ARBA00022839"/>
    </source>
</evidence>
<feature type="region of interest" description="Disordered" evidence="14">
    <location>
        <begin position="94"/>
        <end position="116"/>
    </location>
</feature>
<comment type="subcellular location">
    <subcellularLocation>
        <location evidence="2">Mitochondrion matrix</location>
    </subcellularLocation>
</comment>
<keyword evidence="5" id="KW-0540">Nuclease</keyword>
<evidence type="ECO:0000256" key="2">
    <source>
        <dbReference type="ARBA" id="ARBA00004305"/>
    </source>
</evidence>
<dbReference type="InterPro" id="IPR050410">
    <property type="entry name" value="CCR4/nocturin_mRNA_transcr"/>
</dbReference>
<dbReference type="GO" id="GO:0046872">
    <property type="term" value="F:metal ion binding"/>
    <property type="evidence" value="ECO:0007669"/>
    <property type="project" value="UniProtKB-KW"/>
</dbReference>
<evidence type="ECO:0000256" key="5">
    <source>
        <dbReference type="ARBA" id="ARBA00022722"/>
    </source>
</evidence>
<keyword evidence="9" id="KW-0460">Magnesium</keyword>
<accession>A0AAV7X3E9</accession>
<dbReference type="InterPro" id="IPR005135">
    <property type="entry name" value="Endo/exonuclease/phosphatase"/>
</dbReference>
<dbReference type="GO" id="GO:0004535">
    <property type="term" value="F:poly(A)-specific ribonuclease activity"/>
    <property type="evidence" value="ECO:0007669"/>
    <property type="project" value="UniProtKB-ARBA"/>
</dbReference>
<evidence type="ECO:0000256" key="1">
    <source>
        <dbReference type="ARBA" id="ARBA00001946"/>
    </source>
</evidence>
<keyword evidence="8" id="KW-0269">Exonuclease</keyword>
<keyword evidence="3" id="KW-0597">Phosphoprotein</keyword>
<evidence type="ECO:0000313" key="18">
    <source>
        <dbReference type="Proteomes" id="UP001075354"/>
    </source>
</evidence>
<dbReference type="PANTHER" id="PTHR12121:SF37">
    <property type="entry name" value="2',5'-PHOSPHODIESTERASE 12"/>
    <property type="match status" value="1"/>
</dbReference>
<dbReference type="SUPFAM" id="SSF56219">
    <property type="entry name" value="DNase I-like"/>
    <property type="match status" value="1"/>
</dbReference>
<organism evidence="17 18">
    <name type="scientific">Megalurothrips usitatus</name>
    <name type="common">bean blossom thrips</name>
    <dbReference type="NCBI Taxonomy" id="439358"/>
    <lineage>
        <taxon>Eukaryota</taxon>
        <taxon>Metazoa</taxon>
        <taxon>Ecdysozoa</taxon>
        <taxon>Arthropoda</taxon>
        <taxon>Hexapoda</taxon>
        <taxon>Insecta</taxon>
        <taxon>Pterygota</taxon>
        <taxon>Neoptera</taxon>
        <taxon>Paraneoptera</taxon>
        <taxon>Thysanoptera</taxon>
        <taxon>Terebrantia</taxon>
        <taxon>Thripoidea</taxon>
        <taxon>Thripidae</taxon>
        <taxon>Megalurothrips</taxon>
    </lineage>
</organism>
<evidence type="ECO:0000256" key="14">
    <source>
        <dbReference type="SAM" id="MobiDB-lite"/>
    </source>
</evidence>
<dbReference type="Pfam" id="PF03372">
    <property type="entry name" value="Exo_endo_phos"/>
    <property type="match status" value="1"/>
</dbReference>
<keyword evidence="10" id="KW-0809">Transit peptide</keyword>
<comment type="cofactor">
    <cofactor evidence="1">
        <name>Mg(2+)</name>
        <dbReference type="ChEBI" id="CHEBI:18420"/>
    </cofactor>
</comment>
<evidence type="ECO:0000256" key="4">
    <source>
        <dbReference type="ARBA" id="ARBA00022664"/>
    </source>
</evidence>
<evidence type="ECO:0000259" key="16">
    <source>
        <dbReference type="Pfam" id="PF21171"/>
    </source>
</evidence>
<dbReference type="AlphaFoldDB" id="A0AAV7X3E9"/>
<keyword evidence="6" id="KW-0479">Metal-binding</keyword>
<reference evidence="17" key="1">
    <citation type="submission" date="2022-12" db="EMBL/GenBank/DDBJ databases">
        <title>Chromosome-level genome assembly of the bean flower thrips Megalurothrips usitatus.</title>
        <authorList>
            <person name="Ma L."/>
            <person name="Liu Q."/>
            <person name="Li H."/>
            <person name="Cai W."/>
        </authorList>
    </citation>
    <scope>NUCLEOTIDE SEQUENCE</scope>
    <source>
        <strain evidence="17">Cailab_2022a</strain>
    </source>
</reference>
<dbReference type="Proteomes" id="UP001075354">
    <property type="component" value="Chromosome 15"/>
</dbReference>
<dbReference type="InterPro" id="IPR048821">
    <property type="entry name" value="PDE12-like_N"/>
</dbReference>
<dbReference type="InterPro" id="IPR036691">
    <property type="entry name" value="Endo/exonu/phosph_ase_sf"/>
</dbReference>
<sequence>MVLSRLIFSRLTSQVKFSFSSQSRCSSLSAMQNAYVLYPKGAERFSLTFHYVNDSLGVDRQFNLNRLSSETVSSFLTRIQCNVEKSVKEVYAKRRRKAAKKNKNEQTGHDPGPAPQVTVELLRSGNPVPPDETCQSLLECKDLLTISLSGKKFHLVVNPPWVKEIQLPKSILCNFPLYPSKFVGNNLNRSDSVFKWYKKLQNASAWIEVGSGFVYTPSVEDINHYLKVACEPQRDMVSGPIVEALSTIPVEAGPGECPFELRHAFTKERTSGNCFRVMTYNILAGMYSDTDAAKSELFAHCPTYALDIDYRKQLLMKEILGYNADIICLQEVDECVFDNDLLPILSMEGYTGSFLKKGTVSEGVACLVNTKRFRLVNTYSTLLATELSERPCYEKLWGSVKNNEALLERLKGRNTSSQATVLQSVDNPEKWLVVGNTHLYFHPDADHVRLLQGGQTILFIEEIVNKVKVENPGADVSVILCGDFNSTPECGVFQLMTTGHAPEDLVDWQSNESEKISGLALSQPFKLGSACGTPPFTNYTVGFSGCLDYIFYDTSSFSVKEVLPLYSEDELKRYTALPNIVFPSDHVALVSDIEWC</sequence>
<dbReference type="GO" id="GO:0006397">
    <property type="term" value="P:mRNA processing"/>
    <property type="evidence" value="ECO:0007669"/>
    <property type="project" value="UniProtKB-KW"/>
</dbReference>
<gene>
    <name evidence="17" type="ORF">ONE63_004367</name>
</gene>
<feature type="domain" description="Endonuclease/exonuclease/phosphatase" evidence="15">
    <location>
        <begin position="278"/>
        <end position="586"/>
    </location>
</feature>
<evidence type="ECO:0000256" key="12">
    <source>
        <dbReference type="ARBA" id="ARBA00072755"/>
    </source>
</evidence>
<dbReference type="Pfam" id="PF21171">
    <property type="entry name" value="PDE12-like_N"/>
    <property type="match status" value="1"/>
</dbReference>
<evidence type="ECO:0000256" key="13">
    <source>
        <dbReference type="ARBA" id="ARBA00083541"/>
    </source>
</evidence>
<keyword evidence="4" id="KW-0507">mRNA processing</keyword>
<protein>
    <recommendedName>
        <fullName evidence="12">2',5'-phosphodiesterase 12</fullName>
    </recommendedName>
    <alternativeName>
        <fullName evidence="13">Mitochondrial deadenylase</fullName>
    </alternativeName>
</protein>
<dbReference type="EMBL" id="JAPTSV010000015">
    <property type="protein sequence ID" value="KAJ1520151.1"/>
    <property type="molecule type" value="Genomic_DNA"/>
</dbReference>
<evidence type="ECO:0000256" key="10">
    <source>
        <dbReference type="ARBA" id="ARBA00022946"/>
    </source>
</evidence>
<dbReference type="GO" id="GO:0000288">
    <property type="term" value="P:nuclear-transcribed mRNA catabolic process, deadenylation-dependent decay"/>
    <property type="evidence" value="ECO:0007669"/>
    <property type="project" value="TreeGrafter"/>
</dbReference>
<dbReference type="Gene3D" id="3.60.10.10">
    <property type="entry name" value="Endonuclease/exonuclease/phosphatase"/>
    <property type="match status" value="1"/>
</dbReference>
<proteinExistence type="predicted"/>
<keyword evidence="11" id="KW-0496">Mitochondrion</keyword>
<evidence type="ECO:0000313" key="17">
    <source>
        <dbReference type="EMBL" id="KAJ1520151.1"/>
    </source>
</evidence>
<keyword evidence="18" id="KW-1185">Reference proteome</keyword>
<evidence type="ECO:0000256" key="9">
    <source>
        <dbReference type="ARBA" id="ARBA00022842"/>
    </source>
</evidence>
<evidence type="ECO:0000256" key="7">
    <source>
        <dbReference type="ARBA" id="ARBA00022801"/>
    </source>
</evidence>
<dbReference type="FunFam" id="3.60.10.10:FF:000018">
    <property type="entry name" value="2',5'-phosphodiesterase 12"/>
    <property type="match status" value="1"/>
</dbReference>
<name>A0AAV7X3E9_9NEOP</name>
<dbReference type="GO" id="GO:0005759">
    <property type="term" value="C:mitochondrial matrix"/>
    <property type="evidence" value="ECO:0007669"/>
    <property type="project" value="UniProtKB-SubCell"/>
</dbReference>
<evidence type="ECO:0000256" key="6">
    <source>
        <dbReference type="ARBA" id="ARBA00022723"/>
    </source>
</evidence>
<evidence type="ECO:0000256" key="3">
    <source>
        <dbReference type="ARBA" id="ARBA00022553"/>
    </source>
</evidence>